<accession>A0A2H0YP65</accession>
<evidence type="ECO:0000313" key="3">
    <source>
        <dbReference type="Proteomes" id="UP000230088"/>
    </source>
</evidence>
<keyword evidence="1" id="KW-0472">Membrane</keyword>
<protein>
    <recommendedName>
        <fullName evidence="4">VCBS repeat-containing protein</fullName>
    </recommendedName>
</protein>
<name>A0A2H0YP65_9BACT</name>
<dbReference type="InterPro" id="IPR028994">
    <property type="entry name" value="Integrin_alpha_N"/>
</dbReference>
<reference evidence="3" key="1">
    <citation type="submission" date="2017-09" db="EMBL/GenBank/DDBJ databases">
        <title>Depth-based differentiation of microbial function through sediment-hosted aquifers and enrichment of novel symbionts in the deep terrestrial subsurface.</title>
        <authorList>
            <person name="Probst A.J."/>
            <person name="Ladd B."/>
            <person name="Jarett J.K."/>
            <person name="Geller-Mcgrath D.E."/>
            <person name="Sieber C.M.K."/>
            <person name="Emerson J.B."/>
            <person name="Anantharaman K."/>
            <person name="Thomas B.C."/>
            <person name="Malmstrom R."/>
            <person name="Stieglmeier M."/>
            <person name="Klingl A."/>
            <person name="Woyke T."/>
            <person name="Ryan C.M."/>
            <person name="Banfield J.F."/>
        </authorList>
    </citation>
    <scope>NUCLEOTIDE SEQUENCE [LARGE SCALE GENOMIC DNA]</scope>
</reference>
<keyword evidence="1" id="KW-1133">Transmembrane helix</keyword>
<dbReference type="SUPFAM" id="SSF69318">
    <property type="entry name" value="Integrin alpha N-terminal domain"/>
    <property type="match status" value="1"/>
</dbReference>
<evidence type="ECO:0000256" key="1">
    <source>
        <dbReference type="SAM" id="Phobius"/>
    </source>
</evidence>
<evidence type="ECO:0000313" key="2">
    <source>
        <dbReference type="EMBL" id="PIS39563.1"/>
    </source>
</evidence>
<feature type="transmembrane region" description="Helical" evidence="1">
    <location>
        <begin position="7"/>
        <end position="28"/>
    </location>
</feature>
<organism evidence="2 3">
    <name type="scientific">Candidatus Nealsonbacteria bacterium CG08_land_8_20_14_0_20_38_20</name>
    <dbReference type="NCBI Taxonomy" id="1974705"/>
    <lineage>
        <taxon>Bacteria</taxon>
        <taxon>Candidatus Nealsoniibacteriota</taxon>
    </lineage>
</organism>
<gene>
    <name evidence="2" type="ORF">COT33_01315</name>
</gene>
<dbReference type="Proteomes" id="UP000230088">
    <property type="component" value="Unassembled WGS sequence"/>
</dbReference>
<proteinExistence type="predicted"/>
<evidence type="ECO:0008006" key="4">
    <source>
        <dbReference type="Google" id="ProtNLM"/>
    </source>
</evidence>
<comment type="caution">
    <text evidence="2">The sequence shown here is derived from an EMBL/GenBank/DDBJ whole genome shotgun (WGS) entry which is preliminary data.</text>
</comment>
<dbReference type="AlphaFoldDB" id="A0A2H0YP65"/>
<dbReference type="EMBL" id="PEYD01000024">
    <property type="protein sequence ID" value="PIS39563.1"/>
    <property type="molecule type" value="Genomic_DNA"/>
</dbReference>
<keyword evidence="1" id="KW-0812">Transmembrane</keyword>
<sequence>MKKIVLIPLILTIVVVGSLIFLLHVQIWNPSWNPFVSPDKDLSEFIVSPDEDLLEFKLVYEGNFSSDITYFQPWRRRNYFQSCRSANLFGDKQDYLIVDINIIKNIIEKRSASSYFEIFQFTDNEWKSFYKIPLADTDLNITTWTTGDLDKDGKDEIIIFVNETIKRYEWDGEQFKMTIYEFPYLVDDVLVGDIDNDNLNELVLFYYEDPKCDRNEPPECRYHLGVAKYDYDNEKISLFWTDNGKFGYLHSHVIPPDNLICIADVGNVGHNQLLVAEAQSDVSPTRYNLLSWEEKELKLLKSFRILNRTIITERQVEEWEGRASFLIGKLIPIEVKGKRMFLACEVGPGRPMFKEVLIEIENNELRVIKTIFDHSGRAFPNRVFWMDIDGKGKGVLQLIMDKDEIKYMFYR</sequence>